<protein>
    <submittedName>
        <fullName evidence="6">IclR family transcriptional regulator</fullName>
    </submittedName>
</protein>
<dbReference type="Gene3D" id="3.30.450.40">
    <property type="match status" value="1"/>
</dbReference>
<accession>A0ABP8LFW7</accession>
<evidence type="ECO:0000259" key="4">
    <source>
        <dbReference type="PROSITE" id="PS51077"/>
    </source>
</evidence>
<feature type="domain" description="IclR-ED" evidence="5">
    <location>
        <begin position="90"/>
        <end position="270"/>
    </location>
</feature>
<dbReference type="SMART" id="SM00346">
    <property type="entry name" value="HTH_ICLR"/>
    <property type="match status" value="1"/>
</dbReference>
<keyword evidence="3" id="KW-0804">Transcription</keyword>
<keyword evidence="1" id="KW-0805">Transcription regulation</keyword>
<dbReference type="Gene3D" id="1.10.10.10">
    <property type="entry name" value="Winged helix-like DNA-binding domain superfamily/Winged helix DNA-binding domain"/>
    <property type="match status" value="1"/>
</dbReference>
<dbReference type="SUPFAM" id="SSF46785">
    <property type="entry name" value="Winged helix' DNA-binding domain"/>
    <property type="match status" value="1"/>
</dbReference>
<dbReference type="CDD" id="cd00090">
    <property type="entry name" value="HTH_ARSR"/>
    <property type="match status" value="1"/>
</dbReference>
<dbReference type="InterPro" id="IPR036390">
    <property type="entry name" value="WH_DNA-bd_sf"/>
</dbReference>
<reference evidence="7" key="1">
    <citation type="journal article" date="2019" name="Int. J. Syst. Evol. Microbiol.">
        <title>The Global Catalogue of Microorganisms (GCM) 10K type strain sequencing project: providing services to taxonomists for standard genome sequencing and annotation.</title>
        <authorList>
            <consortium name="The Broad Institute Genomics Platform"/>
            <consortium name="The Broad Institute Genome Sequencing Center for Infectious Disease"/>
            <person name="Wu L."/>
            <person name="Ma J."/>
        </authorList>
    </citation>
    <scope>NUCLEOTIDE SEQUENCE [LARGE SCALE GENOMIC DNA]</scope>
    <source>
        <strain evidence="7">JCM 17810</strain>
    </source>
</reference>
<sequence>MYSCSVSNTSLDESGAVTLPGASGGLRRDVDLLRALASPEARRVGGLGVTRLAEITGREKSQVSRALRALATVGLVARDPESRRYQIGWQLFALTAGSEEMHMLEEARVPMDALLTELDESVHLCVLYGTDVMTLVTQFPHGRRAPGLTAPVVPAHRTSAGRVLLSDHTDKQLAQRFAGVELAGGTPTARVQSVEDLAEEIRRVRAVGYATVDEELEPRLVGASAAVRNETGQVIAALNVSARKDRVADLDDLGRSTARAATTLSRSLGWSARTHGAAGLT</sequence>
<dbReference type="PANTHER" id="PTHR30136">
    <property type="entry name" value="HELIX-TURN-HELIX TRANSCRIPTIONAL REGULATOR, ICLR FAMILY"/>
    <property type="match status" value="1"/>
</dbReference>
<keyword evidence="7" id="KW-1185">Reference proteome</keyword>
<dbReference type="SUPFAM" id="SSF55781">
    <property type="entry name" value="GAF domain-like"/>
    <property type="match status" value="1"/>
</dbReference>
<feature type="domain" description="HTH iclR-type" evidence="4">
    <location>
        <begin position="23"/>
        <end position="89"/>
    </location>
</feature>
<dbReference type="InterPro" id="IPR011991">
    <property type="entry name" value="ArsR-like_HTH"/>
</dbReference>
<dbReference type="PROSITE" id="PS51078">
    <property type="entry name" value="ICLR_ED"/>
    <property type="match status" value="1"/>
</dbReference>
<dbReference type="EMBL" id="BAABGN010000012">
    <property type="protein sequence ID" value="GAA4428148.1"/>
    <property type="molecule type" value="Genomic_DNA"/>
</dbReference>
<dbReference type="Proteomes" id="UP001500622">
    <property type="component" value="Unassembled WGS sequence"/>
</dbReference>
<evidence type="ECO:0000256" key="2">
    <source>
        <dbReference type="ARBA" id="ARBA00023125"/>
    </source>
</evidence>
<dbReference type="InterPro" id="IPR005471">
    <property type="entry name" value="Tscrpt_reg_IclR_N"/>
</dbReference>
<gene>
    <name evidence="6" type="ORF">GCM10023169_28960</name>
</gene>
<evidence type="ECO:0000313" key="7">
    <source>
        <dbReference type="Proteomes" id="UP001500622"/>
    </source>
</evidence>
<keyword evidence="2" id="KW-0238">DNA-binding</keyword>
<dbReference type="PROSITE" id="PS51077">
    <property type="entry name" value="HTH_ICLR"/>
    <property type="match status" value="1"/>
</dbReference>
<evidence type="ECO:0000256" key="3">
    <source>
        <dbReference type="ARBA" id="ARBA00023163"/>
    </source>
</evidence>
<name>A0ABP8LFW7_9MICO</name>
<evidence type="ECO:0000313" key="6">
    <source>
        <dbReference type="EMBL" id="GAA4428148.1"/>
    </source>
</evidence>
<dbReference type="Pfam" id="PF01614">
    <property type="entry name" value="IclR_C"/>
    <property type="match status" value="1"/>
</dbReference>
<dbReference type="PANTHER" id="PTHR30136:SF35">
    <property type="entry name" value="HTH-TYPE TRANSCRIPTIONAL REGULATOR RV1719"/>
    <property type="match status" value="1"/>
</dbReference>
<organism evidence="6 7">
    <name type="scientific">Georgenia halophila</name>
    <dbReference type="NCBI Taxonomy" id="620889"/>
    <lineage>
        <taxon>Bacteria</taxon>
        <taxon>Bacillati</taxon>
        <taxon>Actinomycetota</taxon>
        <taxon>Actinomycetes</taxon>
        <taxon>Micrococcales</taxon>
        <taxon>Bogoriellaceae</taxon>
        <taxon>Georgenia</taxon>
    </lineage>
</organism>
<dbReference type="InterPro" id="IPR014757">
    <property type="entry name" value="Tscrpt_reg_IclR_C"/>
</dbReference>
<evidence type="ECO:0000256" key="1">
    <source>
        <dbReference type="ARBA" id="ARBA00023015"/>
    </source>
</evidence>
<dbReference type="InterPro" id="IPR036388">
    <property type="entry name" value="WH-like_DNA-bd_sf"/>
</dbReference>
<dbReference type="InterPro" id="IPR050707">
    <property type="entry name" value="HTH_MetabolicPath_Reg"/>
</dbReference>
<dbReference type="InterPro" id="IPR029016">
    <property type="entry name" value="GAF-like_dom_sf"/>
</dbReference>
<evidence type="ECO:0000259" key="5">
    <source>
        <dbReference type="PROSITE" id="PS51078"/>
    </source>
</evidence>
<proteinExistence type="predicted"/>
<comment type="caution">
    <text evidence="6">The sequence shown here is derived from an EMBL/GenBank/DDBJ whole genome shotgun (WGS) entry which is preliminary data.</text>
</comment>
<dbReference type="Pfam" id="PF09339">
    <property type="entry name" value="HTH_IclR"/>
    <property type="match status" value="1"/>
</dbReference>